<evidence type="ECO:0000313" key="9">
    <source>
        <dbReference type="EMBL" id="SFP51086.1"/>
    </source>
</evidence>
<keyword evidence="3 7" id="KW-0812">Transmembrane</keyword>
<dbReference type="GO" id="GO:0022857">
    <property type="term" value="F:transmembrane transporter activity"/>
    <property type="evidence" value="ECO:0007669"/>
    <property type="project" value="TreeGrafter"/>
</dbReference>
<comment type="similarity">
    <text evidence="6">Belongs to the ABC-4 integral membrane protein family.</text>
</comment>
<feature type="transmembrane region" description="Helical" evidence="7">
    <location>
        <begin position="356"/>
        <end position="381"/>
    </location>
</feature>
<dbReference type="InterPro" id="IPR050250">
    <property type="entry name" value="Macrolide_Exporter_MacB"/>
</dbReference>
<sequence length="404" mass="43960">MKIREIVFRKIKNGKTGGAAAFFFAVLLSFTVFAGTMLYSSLSKGADNLKARLGADIAVVPKGQESNYQGIILNGEPIECSFERKYESTIRSLEGVEKVTPVIYLASLNASCCSVPIQIIGYDPETDFVTTPWISDECVSKYKEGSLIVGSNIAIDEGNTLTFFGRVYEVSARLNKTGTGMDKSVYVSFDVIKQLIKDGNEKGIKFGDESSLSGEDITEKYVSAFLVSVKEGYSVDKVAGLIMRDVPGGIVQSKSLYNTVTTGIKLISDTVKMLIISVFAAITFVTAILHIYRVNNRKKEWAVYRMMGGTGTWIRSYILTESMTLSLLGGIVGIFFAALFYFPFSDLISEQIGLPFFVPGILQIIGMVVLSLVITALSAVIPGIIAGEIASGTECYVLMREGEN</sequence>
<keyword evidence="4 7" id="KW-1133">Transmembrane helix</keyword>
<keyword evidence="5 7" id="KW-0472">Membrane</keyword>
<dbReference type="PANTHER" id="PTHR30572">
    <property type="entry name" value="MEMBRANE COMPONENT OF TRANSPORTER-RELATED"/>
    <property type="match status" value="1"/>
</dbReference>
<dbReference type="Pfam" id="PF02687">
    <property type="entry name" value="FtsX"/>
    <property type="match status" value="1"/>
</dbReference>
<dbReference type="EMBL" id="FOXO01000003">
    <property type="protein sequence ID" value="SFP51086.1"/>
    <property type="molecule type" value="Genomic_DNA"/>
</dbReference>
<feature type="transmembrane region" description="Helical" evidence="7">
    <location>
        <begin position="273"/>
        <end position="292"/>
    </location>
</feature>
<proteinExistence type="inferred from homology"/>
<accession>A0A1I5QZ69</accession>
<dbReference type="GO" id="GO:0005886">
    <property type="term" value="C:plasma membrane"/>
    <property type="evidence" value="ECO:0007669"/>
    <property type="project" value="UniProtKB-SubCell"/>
</dbReference>
<dbReference type="PANTHER" id="PTHR30572:SF4">
    <property type="entry name" value="ABC TRANSPORTER PERMEASE YTRF"/>
    <property type="match status" value="1"/>
</dbReference>
<dbReference type="OrthoDB" id="6313at2"/>
<dbReference type="Proteomes" id="UP000182624">
    <property type="component" value="Unassembled WGS sequence"/>
</dbReference>
<dbReference type="AlphaFoldDB" id="A0A1I5QZ69"/>
<keyword evidence="2" id="KW-1003">Cell membrane</keyword>
<gene>
    <name evidence="9" type="ORF">SAMN04487928_10316</name>
</gene>
<name>A0A1I5QZ69_9FIRM</name>
<dbReference type="InterPro" id="IPR003838">
    <property type="entry name" value="ABC3_permease_C"/>
</dbReference>
<evidence type="ECO:0000256" key="3">
    <source>
        <dbReference type="ARBA" id="ARBA00022692"/>
    </source>
</evidence>
<keyword evidence="10" id="KW-1185">Reference proteome</keyword>
<evidence type="ECO:0000256" key="7">
    <source>
        <dbReference type="SAM" id="Phobius"/>
    </source>
</evidence>
<feature type="transmembrane region" description="Helical" evidence="7">
    <location>
        <begin position="325"/>
        <end position="344"/>
    </location>
</feature>
<reference evidence="10" key="1">
    <citation type="submission" date="2016-10" db="EMBL/GenBank/DDBJ databases">
        <authorList>
            <person name="Varghese N."/>
            <person name="Submissions S."/>
        </authorList>
    </citation>
    <scope>NUCLEOTIDE SEQUENCE [LARGE SCALE GENOMIC DNA]</scope>
    <source>
        <strain evidence="10">P18</strain>
    </source>
</reference>
<protein>
    <submittedName>
        <fullName evidence="9">Putative ABC transport system permease protein</fullName>
    </submittedName>
</protein>
<feature type="domain" description="ABC3 transporter permease C-terminal" evidence="8">
    <location>
        <begin position="274"/>
        <end position="384"/>
    </location>
</feature>
<evidence type="ECO:0000256" key="1">
    <source>
        <dbReference type="ARBA" id="ARBA00004651"/>
    </source>
</evidence>
<evidence type="ECO:0000256" key="2">
    <source>
        <dbReference type="ARBA" id="ARBA00022475"/>
    </source>
</evidence>
<evidence type="ECO:0000256" key="6">
    <source>
        <dbReference type="ARBA" id="ARBA00038076"/>
    </source>
</evidence>
<evidence type="ECO:0000256" key="5">
    <source>
        <dbReference type="ARBA" id="ARBA00023136"/>
    </source>
</evidence>
<organism evidence="9 10">
    <name type="scientific">Butyrivibrio proteoclasticus</name>
    <dbReference type="NCBI Taxonomy" id="43305"/>
    <lineage>
        <taxon>Bacteria</taxon>
        <taxon>Bacillati</taxon>
        <taxon>Bacillota</taxon>
        <taxon>Clostridia</taxon>
        <taxon>Lachnospirales</taxon>
        <taxon>Lachnospiraceae</taxon>
        <taxon>Butyrivibrio</taxon>
    </lineage>
</organism>
<evidence type="ECO:0000313" key="10">
    <source>
        <dbReference type="Proteomes" id="UP000182624"/>
    </source>
</evidence>
<comment type="subcellular location">
    <subcellularLocation>
        <location evidence="1">Cell membrane</location>
        <topology evidence="1">Multi-pass membrane protein</topology>
    </subcellularLocation>
</comment>
<evidence type="ECO:0000256" key="4">
    <source>
        <dbReference type="ARBA" id="ARBA00022989"/>
    </source>
</evidence>
<evidence type="ECO:0000259" key="8">
    <source>
        <dbReference type="Pfam" id="PF02687"/>
    </source>
</evidence>
<dbReference type="RefSeq" id="WP_074883925.1">
    <property type="nucleotide sequence ID" value="NZ_FOXO01000003.1"/>
</dbReference>
<feature type="transmembrane region" description="Helical" evidence="7">
    <location>
        <begin position="21"/>
        <end position="42"/>
    </location>
</feature>